<keyword evidence="1" id="KW-1133">Transmembrane helix</keyword>
<accession>X0T6G0</accession>
<name>X0T6G0_9ZZZZ</name>
<evidence type="ECO:0000313" key="2">
    <source>
        <dbReference type="EMBL" id="GAF71665.1"/>
    </source>
</evidence>
<proteinExistence type="predicted"/>
<gene>
    <name evidence="2" type="ORF">S01H1_07820</name>
</gene>
<keyword evidence="1" id="KW-0472">Membrane</keyword>
<dbReference type="AlphaFoldDB" id="X0T6G0"/>
<keyword evidence="1" id="KW-0812">Transmembrane</keyword>
<feature type="transmembrane region" description="Helical" evidence="1">
    <location>
        <begin position="12"/>
        <end position="35"/>
    </location>
</feature>
<reference evidence="2" key="1">
    <citation type="journal article" date="2014" name="Front. Microbiol.">
        <title>High frequency of phylogenetically diverse reductive dehalogenase-homologous genes in deep subseafloor sedimentary metagenomes.</title>
        <authorList>
            <person name="Kawai M."/>
            <person name="Futagami T."/>
            <person name="Toyoda A."/>
            <person name="Takaki Y."/>
            <person name="Nishi S."/>
            <person name="Hori S."/>
            <person name="Arai W."/>
            <person name="Tsubouchi T."/>
            <person name="Morono Y."/>
            <person name="Uchiyama I."/>
            <person name="Ito T."/>
            <person name="Fujiyama A."/>
            <person name="Inagaki F."/>
            <person name="Takami H."/>
        </authorList>
    </citation>
    <scope>NUCLEOTIDE SEQUENCE</scope>
    <source>
        <strain evidence="2">Expedition CK06-06</strain>
    </source>
</reference>
<protein>
    <submittedName>
        <fullName evidence="2">Uncharacterized protein</fullName>
    </submittedName>
</protein>
<sequence>MNETLLGIEISRWLMAVPLFLVAAIFVGTVLWLFLKYHNK</sequence>
<dbReference type="EMBL" id="BARS01004011">
    <property type="protein sequence ID" value="GAF71665.1"/>
    <property type="molecule type" value="Genomic_DNA"/>
</dbReference>
<evidence type="ECO:0000256" key="1">
    <source>
        <dbReference type="SAM" id="Phobius"/>
    </source>
</evidence>
<comment type="caution">
    <text evidence="2">The sequence shown here is derived from an EMBL/GenBank/DDBJ whole genome shotgun (WGS) entry which is preliminary data.</text>
</comment>
<organism evidence="2">
    <name type="scientific">marine sediment metagenome</name>
    <dbReference type="NCBI Taxonomy" id="412755"/>
    <lineage>
        <taxon>unclassified sequences</taxon>
        <taxon>metagenomes</taxon>
        <taxon>ecological metagenomes</taxon>
    </lineage>
</organism>